<proteinExistence type="predicted"/>
<dbReference type="PANTHER" id="PTHR11439:SF465">
    <property type="entry name" value="REVERSE TRANSCRIPTASE TY1_COPIA-TYPE DOMAIN-CONTAINING PROTEIN"/>
    <property type="match status" value="1"/>
</dbReference>
<keyword evidence="1" id="KW-0812">Transmembrane</keyword>
<dbReference type="PANTHER" id="PTHR11439">
    <property type="entry name" value="GAG-POL-RELATED RETROTRANSPOSON"/>
    <property type="match status" value="1"/>
</dbReference>
<evidence type="ECO:0000313" key="2">
    <source>
        <dbReference type="Proteomes" id="UP001454036"/>
    </source>
</evidence>
<keyword evidence="1" id="KW-0675">Receptor</keyword>
<evidence type="ECO:0000313" key="1">
    <source>
        <dbReference type="EMBL" id="GAA0158937.1"/>
    </source>
</evidence>
<comment type="caution">
    <text evidence="1">The sequence shown here is derived from an EMBL/GenBank/DDBJ whole genome shotgun (WGS) entry which is preliminary data.</text>
</comment>
<dbReference type="AlphaFoldDB" id="A0AAV3Q9N1"/>
<keyword evidence="2" id="KW-1185">Reference proteome</keyword>
<sequence>MTTGLLLHSDHTHLIIDAHQYGRVVGRLLYLRFTRPDIIYVVQYLSEFVQEHREVHWKATMHVLKYLKGAPSQGLFYPSQAELKLVSFNDEDWDTCQETRRYLSDFFIFLGKALISVKTKKQTIVSKSSTEFPYGVTIKHHLHDTSNPVFHERTNYT</sequence>
<accession>A0AAV3Q9N1</accession>
<reference evidence="1 2" key="1">
    <citation type="submission" date="2024-01" db="EMBL/GenBank/DDBJ databases">
        <title>The complete chloroplast genome sequence of Lithospermum erythrorhizon: insights into the phylogenetic relationship among Boraginaceae species and the maternal lineages of purple gromwells.</title>
        <authorList>
            <person name="Okada T."/>
            <person name="Watanabe K."/>
        </authorList>
    </citation>
    <scope>NUCLEOTIDE SEQUENCE [LARGE SCALE GENOMIC DNA]</scope>
</reference>
<protein>
    <submittedName>
        <fullName evidence="1">Transmembrane signal receptor</fullName>
    </submittedName>
</protein>
<dbReference type="Proteomes" id="UP001454036">
    <property type="component" value="Unassembled WGS sequence"/>
</dbReference>
<keyword evidence="1" id="KW-0472">Membrane</keyword>
<organism evidence="1 2">
    <name type="scientific">Lithospermum erythrorhizon</name>
    <name type="common">Purple gromwell</name>
    <name type="synonym">Lithospermum officinale var. erythrorhizon</name>
    <dbReference type="NCBI Taxonomy" id="34254"/>
    <lineage>
        <taxon>Eukaryota</taxon>
        <taxon>Viridiplantae</taxon>
        <taxon>Streptophyta</taxon>
        <taxon>Embryophyta</taxon>
        <taxon>Tracheophyta</taxon>
        <taxon>Spermatophyta</taxon>
        <taxon>Magnoliopsida</taxon>
        <taxon>eudicotyledons</taxon>
        <taxon>Gunneridae</taxon>
        <taxon>Pentapetalae</taxon>
        <taxon>asterids</taxon>
        <taxon>lamiids</taxon>
        <taxon>Boraginales</taxon>
        <taxon>Boraginaceae</taxon>
        <taxon>Boraginoideae</taxon>
        <taxon>Lithospermeae</taxon>
        <taxon>Lithospermum</taxon>
    </lineage>
</organism>
<dbReference type="EMBL" id="BAABME010019972">
    <property type="protein sequence ID" value="GAA0158937.1"/>
    <property type="molecule type" value="Genomic_DNA"/>
</dbReference>
<gene>
    <name evidence="1" type="ORF">LIER_38756</name>
</gene>
<name>A0AAV3Q9N1_LITER</name>